<dbReference type="InterPro" id="IPR015946">
    <property type="entry name" value="KH_dom-like_a/b"/>
</dbReference>
<protein>
    <submittedName>
        <fullName evidence="2">OsmC family peroxiredoxin</fullName>
    </submittedName>
    <submittedName>
        <fullName evidence="3">Osmotically inducible protein OsmC</fullName>
    </submittedName>
</protein>
<gene>
    <name evidence="3" type="ORF">BST11_05125</name>
    <name evidence="2" type="ORF">H7K38_12000</name>
</gene>
<dbReference type="Gene3D" id="3.30.300.20">
    <property type="match status" value="1"/>
</dbReference>
<dbReference type="RefSeq" id="WP_083136896.1">
    <property type="nucleotide sequence ID" value="NZ_JACKVH010000012.1"/>
</dbReference>
<dbReference type="Proteomes" id="UP001141650">
    <property type="component" value="Unassembled WGS sequence"/>
</dbReference>
<reference evidence="2" key="2">
    <citation type="submission" date="2020-07" db="EMBL/GenBank/DDBJ databases">
        <authorList>
            <person name="Pettersson B.M.F."/>
            <person name="Behra P.R.K."/>
            <person name="Ramesh M."/>
            <person name="Das S."/>
            <person name="Dasgupta S."/>
            <person name="Kirsebom L.A."/>
        </authorList>
    </citation>
    <scope>NUCLEOTIDE SEQUENCE</scope>
    <source>
        <strain evidence="2">CCUG 55640</strain>
    </source>
</reference>
<dbReference type="EMBL" id="JACKVH010000012">
    <property type="protein sequence ID" value="MCV7379370.1"/>
    <property type="molecule type" value="Genomic_DNA"/>
</dbReference>
<reference evidence="2" key="3">
    <citation type="journal article" date="2022" name="BMC Genomics">
        <title>Comparative genome analysis of mycobacteria focusing on tRNA and non-coding RNA.</title>
        <authorList>
            <person name="Behra P.R.K."/>
            <person name="Pettersson B.M.F."/>
            <person name="Ramesh M."/>
            <person name="Das S."/>
            <person name="Dasgupta S."/>
            <person name="Kirsebom L.A."/>
        </authorList>
    </citation>
    <scope>NUCLEOTIDE SEQUENCE</scope>
    <source>
        <strain evidence="2">CCUG 55640</strain>
    </source>
</reference>
<sequence length="153" mass="15567">MSIAQRTAQTTWEGPLASGDGTVSQGSSGALDGLALTWAARTEQPGGKTSPEELLAAAHSSCFSMALALKLGENDTPPQRLDVTATVTLDAVDEVPTITTSRLRVKARVPGLDSEGFAAVVNQAAALCPVSRLFAGANISVDAELDETASAGA</sequence>
<dbReference type="InterPro" id="IPR036102">
    <property type="entry name" value="OsmC/Ohrsf"/>
</dbReference>
<accession>A0AA41XNP6</accession>
<name>A0AA41XNP6_9MYCO</name>
<evidence type="ECO:0000313" key="2">
    <source>
        <dbReference type="EMBL" id="MCV7379370.1"/>
    </source>
</evidence>
<dbReference type="InterPro" id="IPR019904">
    <property type="entry name" value="Peroxiredoxin_OsmC"/>
</dbReference>
<dbReference type="InterPro" id="IPR052707">
    <property type="entry name" value="OsmC_Ohr_Peroxiredoxin"/>
</dbReference>
<dbReference type="PANTHER" id="PTHR42830">
    <property type="entry name" value="OSMOTICALLY INDUCIBLE FAMILY PROTEIN"/>
    <property type="match status" value="1"/>
</dbReference>
<dbReference type="GO" id="GO:0004601">
    <property type="term" value="F:peroxidase activity"/>
    <property type="evidence" value="ECO:0007669"/>
    <property type="project" value="InterPro"/>
</dbReference>
<keyword evidence="4" id="KW-1185">Reference proteome</keyword>
<dbReference type="InterPro" id="IPR003718">
    <property type="entry name" value="OsmC/Ohr_fam"/>
</dbReference>
<dbReference type="GO" id="GO:0006979">
    <property type="term" value="P:response to oxidative stress"/>
    <property type="evidence" value="ECO:0007669"/>
    <property type="project" value="InterPro"/>
</dbReference>
<evidence type="ECO:0000313" key="3">
    <source>
        <dbReference type="EMBL" id="OQZ92326.1"/>
    </source>
</evidence>
<dbReference type="EMBL" id="MVHD01000005">
    <property type="protein sequence ID" value="OQZ92326.1"/>
    <property type="molecule type" value="Genomic_DNA"/>
</dbReference>
<dbReference type="Pfam" id="PF02566">
    <property type="entry name" value="OsmC"/>
    <property type="match status" value="1"/>
</dbReference>
<comment type="caution">
    <text evidence="2">The sequence shown here is derived from an EMBL/GenBank/DDBJ whole genome shotgun (WGS) entry which is preliminary data.</text>
</comment>
<dbReference type="SUPFAM" id="SSF82784">
    <property type="entry name" value="OsmC-like"/>
    <property type="match status" value="1"/>
</dbReference>
<dbReference type="PANTHER" id="PTHR42830:SF1">
    <property type="entry name" value="OSMOTICALLY INDUCIBLE FAMILY PROTEIN"/>
    <property type="match status" value="1"/>
</dbReference>
<dbReference type="AlphaFoldDB" id="A0AA41XNP6"/>
<dbReference type="Proteomes" id="UP000192319">
    <property type="component" value="Unassembled WGS sequence"/>
</dbReference>
<feature type="region of interest" description="Disordered" evidence="1">
    <location>
        <begin position="1"/>
        <end position="25"/>
    </location>
</feature>
<feature type="compositionally biased region" description="Polar residues" evidence="1">
    <location>
        <begin position="1"/>
        <end position="12"/>
    </location>
</feature>
<evidence type="ECO:0000313" key="4">
    <source>
        <dbReference type="Proteomes" id="UP000192319"/>
    </source>
</evidence>
<evidence type="ECO:0000256" key="1">
    <source>
        <dbReference type="SAM" id="MobiDB-lite"/>
    </source>
</evidence>
<evidence type="ECO:0000313" key="5">
    <source>
        <dbReference type="Proteomes" id="UP001141650"/>
    </source>
</evidence>
<reference evidence="3 4" key="1">
    <citation type="submission" date="2017-02" db="EMBL/GenBank/DDBJ databases">
        <title>The new phylogeny of genus Mycobacterium.</title>
        <authorList>
            <person name="Tortoli E."/>
            <person name="Trovato A."/>
            <person name="Cirillo D.M."/>
        </authorList>
    </citation>
    <scope>NUCLEOTIDE SEQUENCE [LARGE SCALE GENOMIC DNA]</scope>
    <source>
        <strain evidence="3 4">DSM 45230</strain>
    </source>
</reference>
<organism evidence="2 5">
    <name type="scientific">Mycobacterium alsense</name>
    <dbReference type="NCBI Taxonomy" id="324058"/>
    <lineage>
        <taxon>Bacteria</taxon>
        <taxon>Bacillati</taxon>
        <taxon>Actinomycetota</taxon>
        <taxon>Actinomycetes</taxon>
        <taxon>Mycobacteriales</taxon>
        <taxon>Mycobacteriaceae</taxon>
        <taxon>Mycobacterium</taxon>
    </lineage>
</organism>
<proteinExistence type="predicted"/>
<dbReference type="NCBIfam" id="TIGR03562">
    <property type="entry name" value="osmo_induc_OsmC"/>
    <property type="match status" value="1"/>
</dbReference>